<keyword evidence="3" id="KW-0677">Repeat</keyword>
<evidence type="ECO:0000313" key="6">
    <source>
        <dbReference type="EMBL" id="CAD9450040.1"/>
    </source>
</evidence>
<dbReference type="AlphaFoldDB" id="A0A7S2GFB6"/>
<name>A0A7S2GFB6_9STRA</name>
<organism evidence="6">
    <name type="scientific">Octactis speculum</name>
    <dbReference type="NCBI Taxonomy" id="3111310"/>
    <lineage>
        <taxon>Eukaryota</taxon>
        <taxon>Sar</taxon>
        <taxon>Stramenopiles</taxon>
        <taxon>Ochrophyta</taxon>
        <taxon>Dictyochophyceae</taxon>
        <taxon>Dictyochales</taxon>
        <taxon>Dictyochaceae</taxon>
        <taxon>Octactis</taxon>
    </lineage>
</organism>
<sequence>MVSLTLVSRHCAALTHPELVRALRRTRQLVAAGGGEERELAHATAVEAWAGGDLRKATAVWEAWLLRFPRDLLALRASHEAHLALGEPRAALESIARVRPMWDSKVFGYSQVLSMHALAIAESQAHHGHVAAEAEEMATAARNADKRDAWALHALCQIYTLQGRASEGASLLREHRDWWEGLPELQAALRFGAHLARFYLERGNYKAAMRTVDTAVCEPLEGVGVRKELGLVPKDEHVGDDDRIAGSGDRALLGDEKVLRAPPPAALSEATALLWLMELQGLPMAFRWSRVEKHWQLVAPQLEEEEERGGDQTDGPERLTPVMLVHRITPLEAVSRAMSKVVATELKHALFEDDDEKEADDVTPVHFLSTGMDGGRESAVDDDNATAGHVHTGLSDDDDFDLELEEEGGGGHHRGSSSLNETDDPIKSFLPVHVLGQQTRNNTVGLDWLLDDEPPLAPAPPCAPFRAAAPTATLSDGEVGALMAQSVAEGAVAFWRRDFEATIDLLMRLKPHLAQLGGSTLEQEIVVRTLIEATVRSEPHLMLARSLLAERTAMRTGSSQTWLRYADVLGRLNDEIGMDLALRHAYVMGHNQGGAGAH</sequence>
<dbReference type="InterPro" id="IPR033891">
    <property type="entry name" value="TTC38"/>
</dbReference>
<proteinExistence type="inferred from homology"/>
<evidence type="ECO:0000256" key="3">
    <source>
        <dbReference type="ARBA" id="ARBA00022737"/>
    </source>
</evidence>
<evidence type="ECO:0000256" key="1">
    <source>
        <dbReference type="ARBA" id="ARBA00005857"/>
    </source>
</evidence>
<protein>
    <recommendedName>
        <fullName evidence="2">Tetratricopeptide repeat protein 38</fullName>
    </recommendedName>
</protein>
<feature type="compositionally biased region" description="Acidic residues" evidence="5">
    <location>
        <begin position="395"/>
        <end position="408"/>
    </location>
</feature>
<evidence type="ECO:0000256" key="4">
    <source>
        <dbReference type="ARBA" id="ARBA00022803"/>
    </source>
</evidence>
<comment type="similarity">
    <text evidence="1">Belongs to the TTC38 family.</text>
</comment>
<dbReference type="EMBL" id="HBGS01040719">
    <property type="protein sequence ID" value="CAD9450040.1"/>
    <property type="molecule type" value="Transcribed_RNA"/>
</dbReference>
<gene>
    <name evidence="6" type="ORF">DSPE1174_LOCUS20952</name>
</gene>
<reference evidence="6" key="1">
    <citation type="submission" date="2021-01" db="EMBL/GenBank/DDBJ databases">
        <authorList>
            <person name="Corre E."/>
            <person name="Pelletier E."/>
            <person name="Niang G."/>
            <person name="Scheremetjew M."/>
            <person name="Finn R."/>
            <person name="Kale V."/>
            <person name="Holt S."/>
            <person name="Cochrane G."/>
            <person name="Meng A."/>
            <person name="Brown T."/>
            <person name="Cohen L."/>
        </authorList>
    </citation>
    <scope>NUCLEOTIDE SEQUENCE</scope>
    <source>
        <strain evidence="6">CCMP1381</strain>
    </source>
</reference>
<feature type="region of interest" description="Disordered" evidence="5">
    <location>
        <begin position="370"/>
        <end position="423"/>
    </location>
</feature>
<dbReference type="SUPFAM" id="SSF48452">
    <property type="entry name" value="TPR-like"/>
    <property type="match status" value="1"/>
</dbReference>
<evidence type="ECO:0000256" key="2">
    <source>
        <dbReference type="ARBA" id="ARBA00019992"/>
    </source>
</evidence>
<evidence type="ECO:0000256" key="5">
    <source>
        <dbReference type="SAM" id="MobiDB-lite"/>
    </source>
</evidence>
<dbReference type="PANTHER" id="PTHR16263:SF4">
    <property type="entry name" value="TETRATRICOPEPTIDE REPEAT PROTEIN 38"/>
    <property type="match status" value="1"/>
</dbReference>
<dbReference type="Gene3D" id="1.25.40.10">
    <property type="entry name" value="Tetratricopeptide repeat domain"/>
    <property type="match status" value="1"/>
</dbReference>
<accession>A0A7S2GFB6</accession>
<dbReference type="PANTHER" id="PTHR16263">
    <property type="entry name" value="TETRATRICOPEPTIDE REPEAT PROTEIN 38"/>
    <property type="match status" value="1"/>
</dbReference>
<dbReference type="InterPro" id="IPR011990">
    <property type="entry name" value="TPR-like_helical_dom_sf"/>
</dbReference>
<keyword evidence="4" id="KW-0802">TPR repeat</keyword>